<dbReference type="GO" id="GO:0005737">
    <property type="term" value="C:cytoplasm"/>
    <property type="evidence" value="ECO:0007669"/>
    <property type="project" value="TreeGrafter"/>
</dbReference>
<proteinExistence type="predicted"/>
<name>A0A1I6QMH3_9RHOB</name>
<evidence type="ECO:0000313" key="1">
    <source>
        <dbReference type="EMBL" id="SFS53508.1"/>
    </source>
</evidence>
<dbReference type="Pfam" id="PF00300">
    <property type="entry name" value="His_Phos_1"/>
    <property type="match status" value="1"/>
</dbReference>
<dbReference type="Gene3D" id="3.40.50.1240">
    <property type="entry name" value="Phosphoglycerate mutase-like"/>
    <property type="match status" value="1"/>
</dbReference>
<dbReference type="GO" id="GO:0016791">
    <property type="term" value="F:phosphatase activity"/>
    <property type="evidence" value="ECO:0007669"/>
    <property type="project" value="TreeGrafter"/>
</dbReference>
<dbReference type="PANTHER" id="PTHR48100">
    <property type="entry name" value="BROAD-SPECIFICITY PHOSPHATASE YOR283W-RELATED"/>
    <property type="match status" value="1"/>
</dbReference>
<accession>A0A1I6QMH3</accession>
<evidence type="ECO:0000313" key="2">
    <source>
        <dbReference type="Proteomes" id="UP000199392"/>
    </source>
</evidence>
<dbReference type="CDD" id="cd07067">
    <property type="entry name" value="HP_PGM_like"/>
    <property type="match status" value="1"/>
</dbReference>
<dbReference type="SMART" id="SM00855">
    <property type="entry name" value="PGAM"/>
    <property type="match status" value="1"/>
</dbReference>
<dbReference type="InterPro" id="IPR013078">
    <property type="entry name" value="His_Pase_superF_clade-1"/>
</dbReference>
<dbReference type="InterPro" id="IPR029033">
    <property type="entry name" value="His_PPase_superfam"/>
</dbReference>
<keyword evidence="2" id="KW-1185">Reference proteome</keyword>
<dbReference type="SUPFAM" id="SSF53254">
    <property type="entry name" value="Phosphoglycerate mutase-like"/>
    <property type="match status" value="1"/>
</dbReference>
<protein>
    <submittedName>
        <fullName evidence="1">Broad specificity phosphatase PhoE</fullName>
    </submittedName>
</protein>
<dbReference type="RefSeq" id="WP_092419296.1">
    <property type="nucleotide sequence ID" value="NZ_FNCL01000001.1"/>
</dbReference>
<dbReference type="AlphaFoldDB" id="A0A1I6QMH3"/>
<dbReference type="EMBL" id="FOZW01000002">
    <property type="protein sequence ID" value="SFS53508.1"/>
    <property type="molecule type" value="Genomic_DNA"/>
</dbReference>
<dbReference type="STRING" id="311180.SAMN04488050_102164"/>
<dbReference type="Proteomes" id="UP000199392">
    <property type="component" value="Unassembled WGS sequence"/>
</dbReference>
<dbReference type="OrthoDB" id="280692at2"/>
<sequence length="217" mass="24188">MSHVTLVRHGQANTHAKDEISYDRLSDLGRQQARWLGDHLRGTGEVFARAYSGTLQRHRETAAEMSIGLEVVQDARLNELEYFTMAQLMDQQHGIALPPDREGFIRHMPRLLGYWREGRLEGVPESFEHFESRVREVLGEIAAGEGRAVVVTSGGLIGMAMRVTMGLEVQALAHACLAIENTSLHRFQPLSTGLCLTLFNAVPHLEGAERSLARTHL</sequence>
<dbReference type="PANTHER" id="PTHR48100:SF1">
    <property type="entry name" value="HISTIDINE PHOSPHATASE FAMILY PROTEIN-RELATED"/>
    <property type="match status" value="1"/>
</dbReference>
<gene>
    <name evidence="1" type="ORF">SAMN04488050_102164</name>
</gene>
<reference evidence="2" key="1">
    <citation type="submission" date="2016-10" db="EMBL/GenBank/DDBJ databases">
        <authorList>
            <person name="Varghese N."/>
            <person name="Submissions S."/>
        </authorList>
    </citation>
    <scope>NUCLEOTIDE SEQUENCE [LARGE SCALE GENOMIC DNA]</scope>
    <source>
        <strain evidence="2">DSM 26894</strain>
    </source>
</reference>
<dbReference type="InterPro" id="IPR050275">
    <property type="entry name" value="PGM_Phosphatase"/>
</dbReference>
<organism evidence="1 2">
    <name type="scientific">Alloyangia pacifica</name>
    <dbReference type="NCBI Taxonomy" id="311180"/>
    <lineage>
        <taxon>Bacteria</taxon>
        <taxon>Pseudomonadati</taxon>
        <taxon>Pseudomonadota</taxon>
        <taxon>Alphaproteobacteria</taxon>
        <taxon>Rhodobacterales</taxon>
        <taxon>Roseobacteraceae</taxon>
        <taxon>Alloyangia</taxon>
    </lineage>
</organism>